<dbReference type="Proteomes" id="UP000691718">
    <property type="component" value="Unassembled WGS sequence"/>
</dbReference>
<evidence type="ECO:0000256" key="1">
    <source>
        <dbReference type="ARBA" id="ARBA00004123"/>
    </source>
</evidence>
<keyword evidence="5" id="KW-1185">Reference proteome</keyword>
<comment type="subcellular location">
    <subcellularLocation>
        <location evidence="1">Nucleus</location>
    </subcellularLocation>
</comment>
<dbReference type="PROSITE" id="PS50020">
    <property type="entry name" value="WW_DOMAIN_2"/>
    <property type="match status" value="1"/>
</dbReference>
<evidence type="ECO:0000256" key="2">
    <source>
        <dbReference type="ARBA" id="ARBA00023242"/>
    </source>
</evidence>
<dbReference type="GO" id="GO:0003682">
    <property type="term" value="F:chromatin binding"/>
    <property type="evidence" value="ECO:0007669"/>
    <property type="project" value="TreeGrafter"/>
</dbReference>
<dbReference type="InterPro" id="IPR001202">
    <property type="entry name" value="WW_dom"/>
</dbReference>
<dbReference type="AlphaFoldDB" id="A0A8S3X4T6"/>
<gene>
    <name evidence="4" type="ORF">PAPOLLO_LOCUS14045</name>
</gene>
<evidence type="ECO:0000313" key="5">
    <source>
        <dbReference type="Proteomes" id="UP000691718"/>
    </source>
</evidence>
<proteinExistence type="predicted"/>
<dbReference type="CDD" id="cd00201">
    <property type="entry name" value="WW"/>
    <property type="match status" value="1"/>
</dbReference>
<accession>A0A8S3X4T6</accession>
<dbReference type="PANTHER" id="PTHR15911">
    <property type="entry name" value="WW DOMAIN-CONTAINING ADAPTER PROTEIN WITH COILED-COIL"/>
    <property type="match status" value="1"/>
</dbReference>
<evidence type="ECO:0000259" key="3">
    <source>
        <dbReference type="PROSITE" id="PS50020"/>
    </source>
</evidence>
<dbReference type="Pfam" id="PF00397">
    <property type="entry name" value="WW"/>
    <property type="match status" value="1"/>
</dbReference>
<comment type="caution">
    <text evidence="4">The sequence shown here is derived from an EMBL/GenBank/DDBJ whole genome shotgun (WGS) entry which is preliminary data.</text>
</comment>
<dbReference type="PANTHER" id="PTHR15911:SF6">
    <property type="entry name" value="WW DOMAIN-CONTAINING ADAPTER PROTEIN WITH COILED-COIL"/>
    <property type="match status" value="1"/>
</dbReference>
<dbReference type="OrthoDB" id="10072039at2759"/>
<dbReference type="InterPro" id="IPR038867">
    <property type="entry name" value="WAC"/>
</dbReference>
<dbReference type="GO" id="GO:0000993">
    <property type="term" value="F:RNA polymerase II complex binding"/>
    <property type="evidence" value="ECO:0007669"/>
    <property type="project" value="TreeGrafter"/>
</dbReference>
<name>A0A8S3X4T6_PARAO</name>
<organism evidence="4 5">
    <name type="scientific">Parnassius apollo</name>
    <name type="common">Apollo butterfly</name>
    <name type="synonym">Papilio apollo</name>
    <dbReference type="NCBI Taxonomy" id="110799"/>
    <lineage>
        <taxon>Eukaryota</taxon>
        <taxon>Metazoa</taxon>
        <taxon>Ecdysozoa</taxon>
        <taxon>Arthropoda</taxon>
        <taxon>Hexapoda</taxon>
        <taxon>Insecta</taxon>
        <taxon>Pterygota</taxon>
        <taxon>Neoptera</taxon>
        <taxon>Endopterygota</taxon>
        <taxon>Lepidoptera</taxon>
        <taxon>Glossata</taxon>
        <taxon>Ditrysia</taxon>
        <taxon>Papilionoidea</taxon>
        <taxon>Papilionidae</taxon>
        <taxon>Parnassiinae</taxon>
        <taxon>Parnassini</taxon>
        <taxon>Parnassius</taxon>
        <taxon>Parnassius</taxon>
    </lineage>
</organism>
<protein>
    <submittedName>
        <fullName evidence="4">(apollo) hypothetical protein</fullName>
    </submittedName>
</protein>
<dbReference type="GO" id="GO:0010506">
    <property type="term" value="P:regulation of autophagy"/>
    <property type="evidence" value="ECO:0007669"/>
    <property type="project" value="TreeGrafter"/>
</dbReference>
<reference evidence="4" key="1">
    <citation type="submission" date="2021-04" db="EMBL/GenBank/DDBJ databases">
        <authorList>
            <person name="Tunstrom K."/>
        </authorList>
    </citation>
    <scope>NUCLEOTIDE SEQUENCE</scope>
</reference>
<evidence type="ECO:0000313" key="4">
    <source>
        <dbReference type="EMBL" id="CAG5002314.1"/>
    </source>
</evidence>
<dbReference type="SMART" id="SM00456">
    <property type="entry name" value="WW"/>
    <property type="match status" value="1"/>
</dbReference>
<dbReference type="PROSITE" id="PS01159">
    <property type="entry name" value="WW_DOMAIN_1"/>
    <property type="match status" value="1"/>
</dbReference>
<dbReference type="GO" id="GO:1904263">
    <property type="term" value="P:positive regulation of TORC1 signaling"/>
    <property type="evidence" value="ECO:0007669"/>
    <property type="project" value="TreeGrafter"/>
</dbReference>
<sequence>MLTNSALISEQARPPLLSTPFKTRFSIVFNHLRRKEVKIVKLRTITMNGVNLRKKNRTSVMNCSVSMISKYDKRSAPAASVSSGSEWSEKISSSGEKYYYNRVSELSQWEKPREWDSQRTLSKDSTYSSRSNEPEAVLPTIVNIIKSSVFLNSTRKQNFKCKTRGVTRRRFLKLKENFKNQKQ</sequence>
<dbReference type="EMBL" id="CAJQZP010000950">
    <property type="protein sequence ID" value="CAG5002314.1"/>
    <property type="molecule type" value="Genomic_DNA"/>
</dbReference>
<feature type="domain" description="WW" evidence="3">
    <location>
        <begin position="87"/>
        <end position="114"/>
    </location>
</feature>
<keyword evidence="2" id="KW-0539">Nucleus</keyword>
<dbReference type="GO" id="GO:0005634">
    <property type="term" value="C:nucleus"/>
    <property type="evidence" value="ECO:0007669"/>
    <property type="project" value="UniProtKB-SubCell"/>
</dbReference>